<organism evidence="1 2">
    <name type="scientific">Zizania palustris</name>
    <name type="common">Northern wild rice</name>
    <dbReference type="NCBI Taxonomy" id="103762"/>
    <lineage>
        <taxon>Eukaryota</taxon>
        <taxon>Viridiplantae</taxon>
        <taxon>Streptophyta</taxon>
        <taxon>Embryophyta</taxon>
        <taxon>Tracheophyta</taxon>
        <taxon>Spermatophyta</taxon>
        <taxon>Magnoliopsida</taxon>
        <taxon>Liliopsida</taxon>
        <taxon>Poales</taxon>
        <taxon>Poaceae</taxon>
        <taxon>BOP clade</taxon>
        <taxon>Oryzoideae</taxon>
        <taxon>Oryzeae</taxon>
        <taxon>Zizaniinae</taxon>
        <taxon>Zizania</taxon>
    </lineage>
</organism>
<sequence length="97" mass="10820">MCLAGDIGKNGNCNSRLYGVELGASNFFGDATVEEKRWCVGLGLGFENGVVLVGGGEEARWHHHRTARRWKEGYRSSSLLCRRGKTSSWDREEYLAP</sequence>
<dbReference type="AlphaFoldDB" id="A0A8J5X5N1"/>
<comment type="caution">
    <text evidence="1">The sequence shown here is derived from an EMBL/GenBank/DDBJ whole genome shotgun (WGS) entry which is preliminary data.</text>
</comment>
<dbReference type="Proteomes" id="UP000729402">
    <property type="component" value="Unassembled WGS sequence"/>
</dbReference>
<protein>
    <submittedName>
        <fullName evidence="1">Uncharacterized protein</fullName>
    </submittedName>
</protein>
<evidence type="ECO:0000313" key="2">
    <source>
        <dbReference type="Proteomes" id="UP000729402"/>
    </source>
</evidence>
<keyword evidence="2" id="KW-1185">Reference proteome</keyword>
<name>A0A8J5X5N1_ZIZPA</name>
<gene>
    <name evidence="1" type="ORF">GUJ93_ZPchr0013g34883</name>
</gene>
<evidence type="ECO:0000313" key="1">
    <source>
        <dbReference type="EMBL" id="KAG8100728.1"/>
    </source>
</evidence>
<reference evidence="1" key="1">
    <citation type="journal article" date="2021" name="bioRxiv">
        <title>Whole Genome Assembly and Annotation of Northern Wild Rice, Zizania palustris L., Supports a Whole Genome Duplication in the Zizania Genus.</title>
        <authorList>
            <person name="Haas M."/>
            <person name="Kono T."/>
            <person name="Macchietto M."/>
            <person name="Millas R."/>
            <person name="McGilp L."/>
            <person name="Shao M."/>
            <person name="Duquette J."/>
            <person name="Hirsch C.N."/>
            <person name="Kimball J."/>
        </authorList>
    </citation>
    <scope>NUCLEOTIDE SEQUENCE</scope>
    <source>
        <tissue evidence="1">Fresh leaf tissue</tissue>
    </source>
</reference>
<reference evidence="1" key="2">
    <citation type="submission" date="2021-02" db="EMBL/GenBank/DDBJ databases">
        <authorList>
            <person name="Kimball J.A."/>
            <person name="Haas M.W."/>
            <person name="Macchietto M."/>
            <person name="Kono T."/>
            <person name="Duquette J."/>
            <person name="Shao M."/>
        </authorList>
    </citation>
    <scope>NUCLEOTIDE SEQUENCE</scope>
    <source>
        <tissue evidence="1">Fresh leaf tissue</tissue>
    </source>
</reference>
<accession>A0A8J5X5N1</accession>
<proteinExistence type="predicted"/>
<dbReference type="EMBL" id="JAAALK010000079">
    <property type="protein sequence ID" value="KAG8100728.1"/>
    <property type="molecule type" value="Genomic_DNA"/>
</dbReference>